<feature type="chain" id="PRO_5025567434" evidence="2">
    <location>
        <begin position="25"/>
        <end position="330"/>
    </location>
</feature>
<proteinExistence type="predicted"/>
<dbReference type="CDD" id="cd12797">
    <property type="entry name" value="M23_peptidase"/>
    <property type="match status" value="1"/>
</dbReference>
<dbReference type="AlphaFoldDB" id="A0A679IHM2"/>
<evidence type="ECO:0000256" key="2">
    <source>
        <dbReference type="SAM" id="SignalP"/>
    </source>
</evidence>
<keyword evidence="2" id="KW-0732">Signal</keyword>
<feature type="signal peptide" evidence="2">
    <location>
        <begin position="1"/>
        <end position="24"/>
    </location>
</feature>
<dbReference type="EMBL" id="AP022822">
    <property type="protein sequence ID" value="BCA84765.1"/>
    <property type="molecule type" value="Genomic_DNA"/>
</dbReference>
<keyword evidence="1" id="KW-0175">Coiled coil</keyword>
<feature type="coiled-coil region" evidence="1">
    <location>
        <begin position="38"/>
        <end position="198"/>
    </location>
</feature>
<dbReference type="SUPFAM" id="SSF51261">
    <property type="entry name" value="Duplicated hybrid motif"/>
    <property type="match status" value="1"/>
</dbReference>
<dbReference type="PANTHER" id="PTHR21666">
    <property type="entry name" value="PEPTIDASE-RELATED"/>
    <property type="match status" value="1"/>
</dbReference>
<evidence type="ECO:0000256" key="1">
    <source>
        <dbReference type="SAM" id="Coils"/>
    </source>
</evidence>
<dbReference type="KEGG" id="esg:EsVE80_02880"/>
<dbReference type="InterPro" id="IPR011055">
    <property type="entry name" value="Dup_hybrid_motif"/>
</dbReference>
<name>A0A679IHM2_9ENTE</name>
<dbReference type="InterPro" id="IPR050570">
    <property type="entry name" value="Cell_wall_metabolism_enzyme"/>
</dbReference>
<dbReference type="Proteomes" id="UP000502998">
    <property type="component" value="Chromosome"/>
</dbReference>
<reference evidence="4 5" key="1">
    <citation type="submission" date="2020-02" db="EMBL/GenBank/DDBJ databases">
        <title>Characterization of vanA genotype vancomycin-resistant Enterococcus saigonensis VE80.</title>
        <authorList>
            <person name="Harada T."/>
            <person name="Motooka D."/>
            <person name="Nakamura S."/>
            <person name="Yamamoto Y."/>
            <person name="Kawahara R."/>
            <person name="Kawatsu K."/>
        </authorList>
    </citation>
    <scope>NUCLEOTIDE SEQUENCE [LARGE SCALE GENOMIC DNA]</scope>
    <source>
        <strain evidence="4 5">VE80</strain>
    </source>
</reference>
<accession>A0A679IHM2</accession>
<evidence type="ECO:0000259" key="3">
    <source>
        <dbReference type="Pfam" id="PF01551"/>
    </source>
</evidence>
<dbReference type="Pfam" id="PF01551">
    <property type="entry name" value="Peptidase_M23"/>
    <property type="match status" value="1"/>
</dbReference>
<evidence type="ECO:0000313" key="4">
    <source>
        <dbReference type="EMBL" id="BCA84765.1"/>
    </source>
</evidence>
<dbReference type="Gene3D" id="2.70.70.10">
    <property type="entry name" value="Glucose Permease (Domain IIA)"/>
    <property type="match status" value="1"/>
</dbReference>
<evidence type="ECO:0000313" key="5">
    <source>
        <dbReference type="Proteomes" id="UP000502998"/>
    </source>
</evidence>
<dbReference type="GO" id="GO:0004222">
    <property type="term" value="F:metalloendopeptidase activity"/>
    <property type="evidence" value="ECO:0007669"/>
    <property type="project" value="TreeGrafter"/>
</dbReference>
<feature type="domain" description="M23ase beta-sheet core" evidence="3">
    <location>
        <begin position="227"/>
        <end position="313"/>
    </location>
</feature>
<organism evidence="4 5">
    <name type="scientific">Enterococcus saigonensis</name>
    <dbReference type="NCBI Taxonomy" id="1805431"/>
    <lineage>
        <taxon>Bacteria</taxon>
        <taxon>Bacillati</taxon>
        <taxon>Bacillota</taxon>
        <taxon>Bacilli</taxon>
        <taxon>Lactobacillales</taxon>
        <taxon>Enterococcaceae</taxon>
        <taxon>Enterococcus</taxon>
    </lineage>
</organism>
<dbReference type="PANTHER" id="PTHR21666:SF270">
    <property type="entry name" value="MUREIN HYDROLASE ACTIVATOR ENVC"/>
    <property type="match status" value="1"/>
</dbReference>
<protein>
    <submittedName>
        <fullName evidence="4">Peptidase M23</fullName>
    </submittedName>
</protein>
<keyword evidence="5" id="KW-1185">Reference proteome</keyword>
<gene>
    <name evidence="4" type="ORF">EsVE80_02880</name>
</gene>
<dbReference type="RefSeq" id="WP_173102149.1">
    <property type="nucleotide sequence ID" value="NZ_AP022822.1"/>
</dbReference>
<sequence length="330" mass="35133">MKLKKTILTLSLLGSLFFSATAFASETSDKLATVTADVTQSEAKINDFKSQIKDVQSQLKINEETQAALVQQLDKEVEKLADIKEALIQKEAQQAEVAASFLSSSLDLLSGLQGKEQIEVQVTKLKEEQSNQRIEVASLQGKLTQLKQSKQELTANATNLGQEQAAVEKAIVVKKATIEKLAAKVKAEEEKAAKVAQTGFAAPIEGSLNVSSPFGWRQMPLGGGTEHHDGIDLTGSTGQTVMAARDGVVIEAGFDASCGNHVIVKHDNGYYTYYFHLTTIEVSNGANVSVGQRIGGMGTTGNSTGVHLHFGVATGMWEGFVDPAPLIGAA</sequence>
<dbReference type="InterPro" id="IPR016047">
    <property type="entry name" value="M23ase_b-sheet_dom"/>
</dbReference>